<evidence type="ECO:0000313" key="4">
    <source>
        <dbReference type="Proteomes" id="UP000068164"/>
    </source>
</evidence>
<evidence type="ECO:0000313" key="2">
    <source>
        <dbReference type="EMBL" id="KWV49163.1"/>
    </source>
</evidence>
<proteinExistence type="predicted"/>
<evidence type="ECO:0000313" key="3">
    <source>
        <dbReference type="EMBL" id="KWV58844.1"/>
    </source>
</evidence>
<dbReference type="EMBL" id="LNCD01000092">
    <property type="protein sequence ID" value="KWV49163.1"/>
    <property type="molecule type" value="Genomic_DNA"/>
</dbReference>
<sequence>MGSIVPWADQRQVEQDLIICRALIDIFDDDLLSAELRFRGGTAPNKLHFQELAKEAGRCETPAIFVPDLCSKSGAKWMRQRSNLGEHRYVRQYVISR</sequence>
<comment type="caution">
    <text evidence="1">The sequence shown here is derived from an EMBL/GenBank/DDBJ whole genome shotgun (WGS) entry which is preliminary data.</text>
</comment>
<keyword evidence="4" id="KW-1185">Reference proteome</keyword>
<reference evidence="1 4" key="1">
    <citation type="submission" date="2015-11" db="EMBL/GenBank/DDBJ databases">
        <title>Draft Genome Sequence of the Strain BR 10423 (Rhizobium sp.) isolated from nodules of Mimosa pudica.</title>
        <authorList>
            <person name="Barauna A.C."/>
            <person name="Zilli J.E."/>
            <person name="Simoes-Araujo J.L."/>
            <person name="Reis V.M."/>
            <person name="James E.K."/>
            <person name="Reis F.B.Jr."/>
            <person name="Rouws L.F."/>
            <person name="Passos S.R."/>
            <person name="Gois S.R."/>
        </authorList>
    </citation>
    <scope>NUCLEOTIDE SEQUENCE [LARGE SCALE GENOMIC DNA]</scope>
    <source>
        <strain evidence="1 4">BR10423</strain>
    </source>
</reference>
<evidence type="ECO:0000313" key="1">
    <source>
        <dbReference type="EMBL" id="KWV49053.1"/>
    </source>
</evidence>
<protein>
    <submittedName>
        <fullName evidence="1">Uncharacterized protein</fullName>
    </submittedName>
</protein>
<gene>
    <name evidence="2" type="ORF">AS026_11405</name>
    <name evidence="1" type="ORF">AS026_11780</name>
    <name evidence="3" type="ORF">AS026_29680</name>
</gene>
<dbReference type="EMBL" id="LNCD01000018">
    <property type="protein sequence ID" value="KWV58844.1"/>
    <property type="molecule type" value="Genomic_DNA"/>
</dbReference>
<dbReference type="EMBL" id="LNCD01000093">
    <property type="protein sequence ID" value="KWV49053.1"/>
    <property type="molecule type" value="Genomic_DNA"/>
</dbReference>
<dbReference type="AlphaFoldDB" id="A0A109JHN2"/>
<dbReference type="Proteomes" id="UP000068164">
    <property type="component" value="Unassembled WGS sequence"/>
</dbReference>
<accession>A0A109JHN2</accession>
<organism evidence="1 4">
    <name type="scientific">Rhizobium altiplani</name>
    <dbReference type="NCBI Taxonomy" id="1864509"/>
    <lineage>
        <taxon>Bacteria</taxon>
        <taxon>Pseudomonadati</taxon>
        <taxon>Pseudomonadota</taxon>
        <taxon>Alphaproteobacteria</taxon>
        <taxon>Hyphomicrobiales</taxon>
        <taxon>Rhizobiaceae</taxon>
        <taxon>Rhizobium/Agrobacterium group</taxon>
        <taxon>Rhizobium</taxon>
    </lineage>
</organism>
<name>A0A109JHN2_9HYPH</name>